<evidence type="ECO:0000256" key="3">
    <source>
        <dbReference type="ARBA" id="ARBA00012417"/>
    </source>
</evidence>
<dbReference type="EMBL" id="NRHC01000015">
    <property type="protein sequence ID" value="RIY34234.1"/>
    <property type="molecule type" value="Genomic_DNA"/>
</dbReference>
<dbReference type="PANTHER" id="PTHR10133:SF27">
    <property type="entry name" value="DNA POLYMERASE NU"/>
    <property type="match status" value="1"/>
</dbReference>
<dbReference type="InterPro" id="IPR001098">
    <property type="entry name" value="DNA-dir_DNA_pol_A_palm_dom"/>
</dbReference>
<dbReference type="Gene3D" id="3.30.420.10">
    <property type="entry name" value="Ribonuclease H-like superfamily/Ribonuclease H"/>
    <property type="match status" value="1"/>
</dbReference>
<evidence type="ECO:0000256" key="11">
    <source>
        <dbReference type="ARBA" id="ARBA00023125"/>
    </source>
</evidence>
<dbReference type="SUPFAM" id="SSF56672">
    <property type="entry name" value="DNA/RNA polymerases"/>
    <property type="match status" value="1"/>
</dbReference>
<dbReference type="PRINTS" id="PR00868">
    <property type="entry name" value="DNAPOLI"/>
</dbReference>
<keyword evidence="6" id="KW-0548">Nucleotidyltransferase</keyword>
<keyword evidence="8" id="KW-0540">Nuclease</keyword>
<dbReference type="InterPro" id="IPR002298">
    <property type="entry name" value="DNA_polymerase_A"/>
</dbReference>
<protein>
    <recommendedName>
        <fullName evidence="4">DNA polymerase I</fullName>
        <ecNumber evidence="3">2.7.7.7</ecNumber>
    </recommendedName>
</protein>
<dbReference type="FunFam" id="1.10.150.20:FF:000003">
    <property type="entry name" value="DNA polymerase I"/>
    <property type="match status" value="1"/>
</dbReference>
<dbReference type="InterPro" id="IPR020046">
    <property type="entry name" value="5-3_exonucl_a-hlix_arch_N"/>
</dbReference>
<dbReference type="InterPro" id="IPR002421">
    <property type="entry name" value="5-3_exonuclease"/>
</dbReference>
<accession>A0A3A1YDG9</accession>
<feature type="compositionally biased region" description="Low complexity" evidence="15">
    <location>
        <begin position="401"/>
        <end position="418"/>
    </location>
</feature>
<evidence type="ECO:0000313" key="18">
    <source>
        <dbReference type="EMBL" id="RIY34234.1"/>
    </source>
</evidence>
<dbReference type="Pfam" id="PF02739">
    <property type="entry name" value="5_3_exonuc_N"/>
    <property type="match status" value="1"/>
</dbReference>
<dbReference type="GO" id="GO:0008409">
    <property type="term" value="F:5'-3' exonuclease activity"/>
    <property type="evidence" value="ECO:0007669"/>
    <property type="project" value="InterPro"/>
</dbReference>
<proteinExistence type="inferred from homology"/>
<evidence type="ECO:0000256" key="12">
    <source>
        <dbReference type="ARBA" id="ARBA00023204"/>
    </source>
</evidence>
<organism evidence="18 19">
    <name type="scientific">Psittacicella hinzii</name>
    <dbReference type="NCBI Taxonomy" id="2028575"/>
    <lineage>
        <taxon>Bacteria</taxon>
        <taxon>Pseudomonadati</taxon>
        <taxon>Pseudomonadota</taxon>
        <taxon>Gammaproteobacteria</taxon>
        <taxon>Pasteurellales</taxon>
        <taxon>Psittacicellaceae</taxon>
        <taxon>Psittacicella</taxon>
    </lineage>
</organism>
<evidence type="ECO:0000256" key="4">
    <source>
        <dbReference type="ARBA" id="ARBA00020311"/>
    </source>
</evidence>
<keyword evidence="8" id="KW-0378">Hydrolase</keyword>
<dbReference type="Pfam" id="PF00476">
    <property type="entry name" value="DNA_pol_A"/>
    <property type="match status" value="1"/>
</dbReference>
<evidence type="ECO:0000256" key="15">
    <source>
        <dbReference type="SAM" id="MobiDB-lite"/>
    </source>
</evidence>
<dbReference type="GO" id="GO:0003677">
    <property type="term" value="F:DNA binding"/>
    <property type="evidence" value="ECO:0007669"/>
    <property type="project" value="UniProtKB-KW"/>
</dbReference>
<dbReference type="CDD" id="cd09898">
    <property type="entry name" value="H3TH_53EXO"/>
    <property type="match status" value="1"/>
</dbReference>
<keyword evidence="14" id="KW-0175">Coiled coil</keyword>
<keyword evidence="9" id="KW-0227">DNA damage</keyword>
<dbReference type="InterPro" id="IPR036397">
    <property type="entry name" value="RNaseH_sf"/>
</dbReference>
<comment type="similarity">
    <text evidence="1">Belongs to the DNA polymerase type-A family.</text>
</comment>
<dbReference type="InterPro" id="IPR043502">
    <property type="entry name" value="DNA/RNA_pol_sf"/>
</dbReference>
<dbReference type="RefSeq" id="WP_119524466.1">
    <property type="nucleotide sequence ID" value="NZ_NRHC01000015.1"/>
</dbReference>
<dbReference type="SMART" id="SM00279">
    <property type="entry name" value="HhH2"/>
    <property type="match status" value="1"/>
</dbReference>
<evidence type="ECO:0000256" key="1">
    <source>
        <dbReference type="ARBA" id="ARBA00007705"/>
    </source>
</evidence>
<dbReference type="GO" id="GO:0003887">
    <property type="term" value="F:DNA-directed DNA polymerase activity"/>
    <property type="evidence" value="ECO:0007669"/>
    <property type="project" value="UniProtKB-KW"/>
</dbReference>
<feature type="domain" description="DNA-directed DNA polymerase family A palm" evidence="17">
    <location>
        <begin position="851"/>
        <end position="1057"/>
    </location>
</feature>
<comment type="subunit">
    <text evidence="2">Single-chain monomer with multiple functions.</text>
</comment>
<dbReference type="Pfam" id="PF01367">
    <property type="entry name" value="5_3_exonuc"/>
    <property type="match status" value="1"/>
</dbReference>
<dbReference type="GO" id="GO:0006261">
    <property type="term" value="P:DNA-templated DNA replication"/>
    <property type="evidence" value="ECO:0007669"/>
    <property type="project" value="InterPro"/>
</dbReference>
<feature type="region of interest" description="Disordered" evidence="15">
    <location>
        <begin position="389"/>
        <end position="431"/>
    </location>
</feature>
<dbReference type="FunFam" id="1.10.150.20:FF:000002">
    <property type="entry name" value="DNA polymerase I"/>
    <property type="match status" value="1"/>
</dbReference>
<dbReference type="InterPro" id="IPR029060">
    <property type="entry name" value="PIN-like_dom_sf"/>
</dbReference>
<feature type="domain" description="5'-3' exonuclease" evidence="16">
    <location>
        <begin position="3"/>
        <end position="270"/>
    </location>
</feature>
<dbReference type="Gene3D" id="1.10.150.20">
    <property type="entry name" value="5' to 3' exonuclease, C-terminal subdomain"/>
    <property type="match status" value="2"/>
</dbReference>
<dbReference type="Gene3D" id="3.40.50.1010">
    <property type="entry name" value="5'-nuclease"/>
    <property type="match status" value="1"/>
</dbReference>
<comment type="catalytic activity">
    <reaction evidence="13">
        <text>DNA(n) + a 2'-deoxyribonucleoside 5'-triphosphate = DNA(n+1) + diphosphate</text>
        <dbReference type="Rhea" id="RHEA:22508"/>
        <dbReference type="Rhea" id="RHEA-COMP:17339"/>
        <dbReference type="Rhea" id="RHEA-COMP:17340"/>
        <dbReference type="ChEBI" id="CHEBI:33019"/>
        <dbReference type="ChEBI" id="CHEBI:61560"/>
        <dbReference type="ChEBI" id="CHEBI:173112"/>
        <dbReference type="EC" id="2.7.7.7"/>
    </reaction>
</comment>
<dbReference type="OrthoDB" id="9806424at2"/>
<comment type="caution">
    <text evidence="18">The sequence shown here is derived from an EMBL/GenBank/DDBJ whole genome shotgun (WGS) entry which is preliminary data.</text>
</comment>
<keyword evidence="12" id="KW-0234">DNA repair</keyword>
<dbReference type="AlphaFoldDB" id="A0A3A1YDG9"/>
<dbReference type="PANTHER" id="PTHR10133">
    <property type="entry name" value="DNA POLYMERASE I"/>
    <property type="match status" value="1"/>
</dbReference>
<dbReference type="Gene3D" id="1.20.1060.10">
    <property type="entry name" value="Taq DNA Polymerase, Chain T, domain 4"/>
    <property type="match status" value="1"/>
</dbReference>
<evidence type="ECO:0000256" key="2">
    <source>
        <dbReference type="ARBA" id="ARBA00011541"/>
    </source>
</evidence>
<dbReference type="SMART" id="SM00482">
    <property type="entry name" value="POLAc"/>
    <property type="match status" value="1"/>
</dbReference>
<sequence>MNNKFLYIIDGTALLFRSYHATANYFLNSKYYDTSALAGSVKSALSYMLRAYPTNVVIVFDVKGGSFRNEIYKEYKQNRSRPDELLLWQLDKAPEVFKALGFPVYTLPGYEADDVIGTLAKYHSQQGVEVLIESKDKDFVQLIDKNISLADSKNESLYDFKNGHLKFGVPIEYTIDYLALCGDSVDNIPGVAGVGEKSSVALINTFGGIADIYRAIDEKKFDGPIGSFKPATLAKKLIANRENAFLSYTLATINTQAPVKNMELEHLTLAPANVNKVLDLFEEIELFSLRNSFMKQTLNGLIYTPEHDELVEAYKQEHELKENKSTLRISKFDVKNLTREQAKEIEATGLLPDGSPLGSGAAKAKARKAAKAEQVALAAQAAKEALENASKEIASDDQDNDSASTSSKETTSKSTSKASKAKKDSESKNKATVVVTEEDIALLATTQAFPGRFSQYQDLVKEYALLETHKLDLPPQDFSTEEIYLEQFTNYLATSPAKQALEEAKQVSLLLEKNPLHNTPVVLHLLVESGEPQEVTSDNGKPEYTERKLFSLPFAQAEIFLTKVKHDEFITPAYTAFTKAFANEILRPLLSNKEMPIFTSDLKDLAHEFNLTLDEVNQVGSNVHDLRVVGYTRNSAIKNSTLISLADHFCNLYIAPIKYLKTKLDLEAVYSSTRQETLFMPLFARLTKDTQASTLYKEMEQPLWKYLYAMEVNGILVNSQILEEIKVDLEEQIEQAQEQIFQTSGAVFNPNSPKQTAEILYGELLLEDPSGKGSTAAEVLMQLKHPVIEHILNYRSLTTILGSHVVPLLEIARASADSKVHTTFLQTSTVTGRLSSQEPNLQNVPAVADIAKRIRASFIAPAGYKMVSLDYSQIELRVSASLSQDEHMIEGFNHGEDIHARTASKLFDVPVDQVQKSQRQIAKAINFGLNYGKTSFSLATELGISRQEASSYIKEYFATYPKIKDFIDQTIEQAKARGFVQTVKGRIIPLNNFNSPIRAVVDSEKRNATNYPIQSSAAEVIKTAMIAIQKELTSSMPEVIPHLQVHDELVFSIPEHLVDTYVAKIKEVMETSVQLPQVILKVEASIADHWTK</sequence>
<evidence type="ECO:0000256" key="8">
    <source>
        <dbReference type="ARBA" id="ARBA00022722"/>
    </source>
</evidence>
<evidence type="ECO:0000256" key="6">
    <source>
        <dbReference type="ARBA" id="ARBA00022695"/>
    </source>
</evidence>
<reference evidence="18 19" key="1">
    <citation type="submission" date="2017-08" db="EMBL/GenBank/DDBJ databases">
        <title>Reclassification of Bisgaard taxon 37 and 44.</title>
        <authorList>
            <person name="Christensen H."/>
        </authorList>
    </citation>
    <scope>NUCLEOTIDE SEQUENCE [LARGE SCALE GENOMIC DNA]</scope>
    <source>
        <strain evidence="18 19">B96_3</strain>
    </source>
</reference>
<name>A0A3A1YDG9_9GAMM</name>
<dbReference type="EC" id="2.7.7.7" evidence="3"/>
<evidence type="ECO:0000256" key="7">
    <source>
        <dbReference type="ARBA" id="ARBA00022705"/>
    </source>
</evidence>
<dbReference type="InterPro" id="IPR008918">
    <property type="entry name" value="HhH2"/>
</dbReference>
<dbReference type="CDD" id="cd09859">
    <property type="entry name" value="PIN_53EXO"/>
    <property type="match status" value="1"/>
</dbReference>
<evidence type="ECO:0000256" key="13">
    <source>
        <dbReference type="ARBA" id="ARBA00049244"/>
    </source>
</evidence>
<evidence type="ECO:0000256" key="5">
    <source>
        <dbReference type="ARBA" id="ARBA00022679"/>
    </source>
</evidence>
<dbReference type="SUPFAM" id="SSF88723">
    <property type="entry name" value="PIN domain-like"/>
    <property type="match status" value="1"/>
</dbReference>
<keyword evidence="7" id="KW-0235">DNA replication</keyword>
<evidence type="ECO:0000259" key="17">
    <source>
        <dbReference type="SMART" id="SM00482"/>
    </source>
</evidence>
<evidence type="ECO:0000256" key="10">
    <source>
        <dbReference type="ARBA" id="ARBA00022932"/>
    </source>
</evidence>
<evidence type="ECO:0000259" key="16">
    <source>
        <dbReference type="SMART" id="SM00475"/>
    </source>
</evidence>
<dbReference type="SUPFAM" id="SSF47807">
    <property type="entry name" value="5' to 3' exonuclease, C-terminal subdomain"/>
    <property type="match status" value="1"/>
</dbReference>
<dbReference type="InterPro" id="IPR020045">
    <property type="entry name" value="DNA_polI_H3TH"/>
</dbReference>
<evidence type="ECO:0000313" key="19">
    <source>
        <dbReference type="Proteomes" id="UP000265691"/>
    </source>
</evidence>
<dbReference type="InterPro" id="IPR036279">
    <property type="entry name" value="5-3_exonuclease_C_sf"/>
</dbReference>
<feature type="coiled-coil region" evidence="14">
    <location>
        <begin position="719"/>
        <end position="746"/>
    </location>
</feature>
<dbReference type="SMART" id="SM00475">
    <property type="entry name" value="53EXOc"/>
    <property type="match status" value="1"/>
</dbReference>
<dbReference type="GO" id="GO:0006302">
    <property type="term" value="P:double-strand break repair"/>
    <property type="evidence" value="ECO:0007669"/>
    <property type="project" value="TreeGrafter"/>
</dbReference>
<dbReference type="Proteomes" id="UP000265691">
    <property type="component" value="Unassembled WGS sequence"/>
</dbReference>
<gene>
    <name evidence="18" type="ORF">CKF54_01195</name>
</gene>
<evidence type="ECO:0000256" key="9">
    <source>
        <dbReference type="ARBA" id="ARBA00022763"/>
    </source>
</evidence>
<keyword evidence="19" id="KW-1185">Reference proteome</keyword>
<dbReference type="Gene3D" id="3.30.70.370">
    <property type="match status" value="1"/>
</dbReference>
<keyword evidence="5" id="KW-0808">Transferase</keyword>
<keyword evidence="11" id="KW-0238">DNA-binding</keyword>
<keyword evidence="10" id="KW-0239">DNA-directed DNA polymerase</keyword>
<evidence type="ECO:0000256" key="14">
    <source>
        <dbReference type="SAM" id="Coils"/>
    </source>
</evidence>